<dbReference type="EMBL" id="LKHV01000001">
    <property type="protein sequence ID" value="KRG20196.1"/>
    <property type="molecule type" value="Genomic_DNA"/>
</dbReference>
<accession>A0A0Q9YTD5</accession>
<feature type="region of interest" description="Disordered" evidence="1">
    <location>
        <begin position="1"/>
        <end position="23"/>
    </location>
</feature>
<reference evidence="2" key="1">
    <citation type="submission" date="2015-09" db="EMBL/GenBank/DDBJ databases">
        <title>Draft Genome Sequences of Two Novel Amoeba-resistant Intranuclear Bacteria, Candidatus Berkiella cookevillensis and Candidatus Berkiella aquae.</title>
        <authorList>
            <person name="Mehari Y.T."/>
            <person name="Arivett B.A."/>
            <person name="Farone A.L."/>
            <person name="Gunderson J.H."/>
            <person name="Farone M.B."/>
        </authorList>
    </citation>
    <scope>NUCLEOTIDE SEQUENCE [LARGE SCALE GENOMIC DNA]</scope>
    <source>
        <strain evidence="2">CC99</strain>
    </source>
</reference>
<reference evidence="3" key="2">
    <citation type="journal article" date="2016" name="Genome Announc.">
        <title>Draft Genome Sequences of Two Novel Amoeba-Resistant Intranuclear Bacteria, 'Candidatus Berkiella cookevillensis' and 'Candidatus Berkiella aquae'.</title>
        <authorList>
            <person name="Mehari Y.T."/>
            <person name="Arivett B.A."/>
            <person name="Farone A.L."/>
            <person name="Gunderson J.H."/>
            <person name="Farone M.B."/>
        </authorList>
    </citation>
    <scope>NUCLEOTIDE SEQUENCE</scope>
    <source>
        <strain evidence="3">CC99</strain>
    </source>
</reference>
<proteinExistence type="predicted"/>
<comment type="caution">
    <text evidence="2">The sequence shown here is derived from an EMBL/GenBank/DDBJ whole genome shotgun (WGS) entry which is preliminary data.</text>
</comment>
<sequence length="943" mass="108440">MKRTGPESTKNNRTNEEKTERSEQALEKYIQANLDGNLEIVASLYESSGILHEQEKLRKASPGLYSTDMNYIHEPYWSYNFPQLKAYGQRIVKRIQPYFIDETLVNTANGEVNVKGEKIKVRPIREFGRVLPLLYLQEQLAKTNKSNLAVPRLFIVPNNVEDVHFNFSLPYLDKEHRRLVLDSGSNILTVESDSFTIYQEYIEGSGYVGDMSFMYYGHTDFNAKQVIKSKKTEKNYLIDTKEGKNFFIAPFNPMKDGFYSYWYMNAGRSLPQNPDEFQKWQLTQQTLILRAKALHFPIDLKNMDVNIGKLSELTLDEVQVPQHSVMFDESEPYFSEPELNLVRYLKIGRYDLFLSLLSKDPNQSVFHVLKPELFNPYKTLVELMLDLLRHSYLENNEENSNNICDILDILIPRIKISTAQEQLKLFTLIASKREDHSVNKLNYARGAQYLKHLLKNQENPSEELLLQAAISKDVVEHQDMDLLEMVLEYSNRHIIESLVNEMLAPSLMGPFSKVPEEQLRIPIRSLLNTLNILSDKTVARIFTLNKKDLIDEIFNKEFNAGSALFLVAGIIDEPSQSHIRHLLGKSRDVNWYWYQIAKKILARNPPPEDIDKTIAYALTNGKVLLLELMLKQKPVYTPKADEVIKELLSSPYHGNHIFENAIQSQSILLISMFLEHGKSIEIHQFRQALQTRNDDMLSVMIRSGNLQNPVSALKEAIYYRNINAIRLLVKDKKNITGDVCFDAIMTKDEVVINIMRDALSNVKSVMSQSQVDQIFKDKKAAKNLIESKIDLDKALFSAVEKIDDPCHTQIRFIMNNKRPIDYDWYEFVESILEKNPSEAGIDQATAYALNNSKISILEKLLKMKPSPSPKTDKILNDILNSPYSGDLLLENAIKANGKCVVGLLLSHGKKATPYQCSLAYEPEMKELLEAQYLISKRRALKKN</sequence>
<evidence type="ECO:0000256" key="1">
    <source>
        <dbReference type="SAM" id="MobiDB-lite"/>
    </source>
</evidence>
<feature type="compositionally biased region" description="Basic and acidic residues" evidence="1">
    <location>
        <begin position="13"/>
        <end position="23"/>
    </location>
</feature>
<evidence type="ECO:0000313" key="2">
    <source>
        <dbReference type="EMBL" id="KRG20196.1"/>
    </source>
</evidence>
<dbReference type="Proteomes" id="UP000051494">
    <property type="component" value="Unassembled WGS sequence"/>
</dbReference>
<reference evidence="3" key="3">
    <citation type="submission" date="2021-06" db="EMBL/GenBank/DDBJ databases">
        <title>Genomic Description and Analysis of Intracellular Bacteria, Candidatus Berkiella cookevillensis and Candidatus Berkiella aquae.</title>
        <authorList>
            <person name="Kidane D.T."/>
            <person name="Mehari Y.T."/>
            <person name="Rice F.C."/>
            <person name="Arivett B.A."/>
            <person name="Farone A.L."/>
            <person name="Berk S.G."/>
            <person name="Farone M.B."/>
        </authorList>
    </citation>
    <scope>NUCLEOTIDE SEQUENCE</scope>
    <source>
        <strain evidence="3">CC99</strain>
    </source>
</reference>
<protein>
    <submittedName>
        <fullName evidence="2">Uncharacterized protein</fullName>
    </submittedName>
</protein>
<evidence type="ECO:0000313" key="3">
    <source>
        <dbReference type="EMBL" id="MCS5708227.1"/>
    </source>
</evidence>
<dbReference type="EMBL" id="LKHV02000001">
    <property type="protein sequence ID" value="MCS5708227.1"/>
    <property type="molecule type" value="Genomic_DNA"/>
</dbReference>
<keyword evidence="4" id="KW-1185">Reference proteome</keyword>
<name>A0A0Q9YTD5_9GAMM</name>
<gene>
    <name evidence="2" type="ORF">CC99x_00417</name>
    <name evidence="3" type="ORF">CC99x_004850</name>
</gene>
<organism evidence="2">
    <name type="scientific">Candidatus Berkiella cookevillensis</name>
    <dbReference type="NCBI Taxonomy" id="437022"/>
    <lineage>
        <taxon>Bacteria</taxon>
        <taxon>Pseudomonadati</taxon>
        <taxon>Pseudomonadota</taxon>
        <taxon>Gammaproteobacteria</taxon>
        <taxon>Candidatus Berkiellales</taxon>
        <taxon>Candidatus Berkiellaceae</taxon>
        <taxon>Candidatus Berkiella</taxon>
    </lineage>
</organism>
<feature type="compositionally biased region" description="Polar residues" evidence="1">
    <location>
        <begin position="1"/>
        <end position="12"/>
    </location>
</feature>
<dbReference type="AlphaFoldDB" id="A0A0Q9YTD5"/>
<dbReference type="RefSeq" id="WP_057623132.1">
    <property type="nucleotide sequence ID" value="NZ_LKHV02000001.1"/>
</dbReference>
<evidence type="ECO:0000313" key="4">
    <source>
        <dbReference type="Proteomes" id="UP000051494"/>
    </source>
</evidence>